<feature type="transmembrane region" description="Helical" evidence="1">
    <location>
        <begin position="175"/>
        <end position="196"/>
    </location>
</feature>
<dbReference type="RefSeq" id="WP_189488652.1">
    <property type="nucleotide sequence ID" value="NZ_BMZB01000006.1"/>
</dbReference>
<accession>A0A918QF10</accession>
<feature type="transmembrane region" description="Helical" evidence="1">
    <location>
        <begin position="122"/>
        <end position="143"/>
    </location>
</feature>
<sequence length="206" mass="21856">MPRTKTNPERSFATSFADEGPRAQAATGLVFLWAGLLYGAQTLAYGAIDAGMLTLTGVGHLILTIAPTIPFLAVIAFVSWQGRTSQKGVGTRALTACYTSAGLVNLVIAIAFGVLAARKGNMTIWLLYPIVICAMQGAAWYAACAIRRKVWLGVVSAGWFAVTVALTLLVTNVQVYLLVLGLALWALMAVPGYVLMRRAAKEPSHG</sequence>
<keyword evidence="1" id="KW-0812">Transmembrane</keyword>
<keyword evidence="1" id="KW-1133">Transmembrane helix</keyword>
<reference evidence="2" key="1">
    <citation type="journal article" date="2014" name="Int. J. Syst. Evol. Microbiol.">
        <title>Complete genome sequence of Corynebacterium casei LMG S-19264T (=DSM 44701T), isolated from a smear-ripened cheese.</title>
        <authorList>
            <consortium name="US DOE Joint Genome Institute (JGI-PGF)"/>
            <person name="Walter F."/>
            <person name="Albersmeier A."/>
            <person name="Kalinowski J."/>
            <person name="Ruckert C."/>
        </authorList>
    </citation>
    <scope>NUCLEOTIDE SEQUENCE</scope>
    <source>
        <strain evidence="2">KCTC 32296</strain>
    </source>
</reference>
<gene>
    <name evidence="2" type="ORF">GCM10011273_33020</name>
</gene>
<name>A0A918QF10_9CAUL</name>
<evidence type="ECO:0000256" key="1">
    <source>
        <dbReference type="SAM" id="Phobius"/>
    </source>
</evidence>
<organism evidence="2 3">
    <name type="scientific">Asticcacaulis endophyticus</name>
    <dbReference type="NCBI Taxonomy" id="1395890"/>
    <lineage>
        <taxon>Bacteria</taxon>
        <taxon>Pseudomonadati</taxon>
        <taxon>Pseudomonadota</taxon>
        <taxon>Alphaproteobacteria</taxon>
        <taxon>Caulobacterales</taxon>
        <taxon>Caulobacteraceae</taxon>
        <taxon>Asticcacaulis</taxon>
    </lineage>
</organism>
<reference evidence="2" key="2">
    <citation type="submission" date="2020-09" db="EMBL/GenBank/DDBJ databases">
        <authorList>
            <person name="Sun Q."/>
            <person name="Kim S."/>
        </authorList>
    </citation>
    <scope>NUCLEOTIDE SEQUENCE</scope>
    <source>
        <strain evidence="2">KCTC 32296</strain>
    </source>
</reference>
<evidence type="ECO:0000313" key="2">
    <source>
        <dbReference type="EMBL" id="GGZ43585.1"/>
    </source>
</evidence>
<feature type="transmembrane region" description="Helical" evidence="1">
    <location>
        <begin position="150"/>
        <end position="169"/>
    </location>
</feature>
<comment type="caution">
    <text evidence="2">The sequence shown here is derived from an EMBL/GenBank/DDBJ whole genome shotgun (WGS) entry which is preliminary data.</text>
</comment>
<dbReference type="Proteomes" id="UP000662572">
    <property type="component" value="Unassembled WGS sequence"/>
</dbReference>
<feature type="transmembrane region" description="Helical" evidence="1">
    <location>
        <begin position="29"/>
        <end position="48"/>
    </location>
</feature>
<feature type="transmembrane region" description="Helical" evidence="1">
    <location>
        <begin position="60"/>
        <end position="81"/>
    </location>
</feature>
<evidence type="ECO:0000313" key="3">
    <source>
        <dbReference type="Proteomes" id="UP000662572"/>
    </source>
</evidence>
<dbReference type="AlphaFoldDB" id="A0A918QF10"/>
<feature type="transmembrane region" description="Helical" evidence="1">
    <location>
        <begin position="93"/>
        <end position="116"/>
    </location>
</feature>
<dbReference type="EMBL" id="BMZB01000006">
    <property type="protein sequence ID" value="GGZ43585.1"/>
    <property type="molecule type" value="Genomic_DNA"/>
</dbReference>
<protein>
    <submittedName>
        <fullName evidence="2">Uncharacterized protein</fullName>
    </submittedName>
</protein>
<keyword evidence="3" id="KW-1185">Reference proteome</keyword>
<keyword evidence="1" id="KW-0472">Membrane</keyword>
<proteinExistence type="predicted"/>